<accession>A0A2K1KU35</accession>
<protein>
    <submittedName>
        <fullName evidence="1 2">Uncharacterized protein</fullName>
    </submittedName>
</protein>
<evidence type="ECO:0000313" key="2">
    <source>
        <dbReference type="EnsemblPlants" id="Pp3c3_11630V3.1"/>
    </source>
</evidence>
<dbReference type="EnsemblPlants" id="Pp3c3_11630V3.1">
    <property type="protein sequence ID" value="Pp3c3_11630V3.1"/>
    <property type="gene ID" value="Pp3c3_11630"/>
</dbReference>
<dbReference type="Proteomes" id="UP000006727">
    <property type="component" value="Chromosome 3"/>
</dbReference>
<evidence type="ECO:0000313" key="3">
    <source>
        <dbReference type="Proteomes" id="UP000006727"/>
    </source>
</evidence>
<dbReference type="AlphaFoldDB" id="A0A2K1KU35"/>
<gene>
    <name evidence="1" type="ORF">PHYPA_004296</name>
</gene>
<organism evidence="1">
    <name type="scientific">Physcomitrium patens</name>
    <name type="common">Spreading-leaved earth moss</name>
    <name type="synonym">Physcomitrella patens</name>
    <dbReference type="NCBI Taxonomy" id="3218"/>
    <lineage>
        <taxon>Eukaryota</taxon>
        <taxon>Viridiplantae</taxon>
        <taxon>Streptophyta</taxon>
        <taxon>Embryophyta</taxon>
        <taxon>Bryophyta</taxon>
        <taxon>Bryophytina</taxon>
        <taxon>Bryopsida</taxon>
        <taxon>Funariidae</taxon>
        <taxon>Funariales</taxon>
        <taxon>Funariaceae</taxon>
        <taxon>Physcomitrium</taxon>
    </lineage>
</organism>
<dbReference type="PaxDb" id="3218-PP1S74_223V6.1"/>
<dbReference type="Gramene" id="Pp3c3_11630V3.1">
    <property type="protein sequence ID" value="Pp3c3_11630V3.1"/>
    <property type="gene ID" value="Pp3c3_11630"/>
</dbReference>
<name>A0A2K1KU35_PHYPA</name>
<dbReference type="InParanoid" id="A0A2K1KU35"/>
<reference evidence="1 3" key="2">
    <citation type="journal article" date="2018" name="Plant J.">
        <title>The Physcomitrella patens chromosome-scale assembly reveals moss genome structure and evolution.</title>
        <authorList>
            <person name="Lang D."/>
            <person name="Ullrich K.K."/>
            <person name="Murat F."/>
            <person name="Fuchs J."/>
            <person name="Jenkins J."/>
            <person name="Haas F.B."/>
            <person name="Piednoel M."/>
            <person name="Gundlach H."/>
            <person name="Van Bel M."/>
            <person name="Meyberg R."/>
            <person name="Vives C."/>
            <person name="Morata J."/>
            <person name="Symeonidi A."/>
            <person name="Hiss M."/>
            <person name="Muchero W."/>
            <person name="Kamisugi Y."/>
            <person name="Saleh O."/>
            <person name="Blanc G."/>
            <person name="Decker E.L."/>
            <person name="van Gessel N."/>
            <person name="Grimwood J."/>
            <person name="Hayes R.D."/>
            <person name="Graham S.W."/>
            <person name="Gunter L.E."/>
            <person name="McDaniel S.F."/>
            <person name="Hoernstein S.N.W."/>
            <person name="Larsson A."/>
            <person name="Li F.W."/>
            <person name="Perroud P.F."/>
            <person name="Phillips J."/>
            <person name="Ranjan P."/>
            <person name="Rokshar D.S."/>
            <person name="Rothfels C.J."/>
            <person name="Schneider L."/>
            <person name="Shu S."/>
            <person name="Stevenson D.W."/>
            <person name="Thummler F."/>
            <person name="Tillich M."/>
            <person name="Villarreal Aguilar J.C."/>
            <person name="Widiez T."/>
            <person name="Wong G.K."/>
            <person name="Wymore A."/>
            <person name="Zhang Y."/>
            <person name="Zimmer A.D."/>
            <person name="Quatrano R.S."/>
            <person name="Mayer K.F.X."/>
            <person name="Goodstein D."/>
            <person name="Casacuberta J.M."/>
            <person name="Vandepoele K."/>
            <person name="Reski R."/>
            <person name="Cuming A.C."/>
            <person name="Tuskan G.A."/>
            <person name="Maumus F."/>
            <person name="Salse J."/>
            <person name="Schmutz J."/>
            <person name="Rensing S.A."/>
        </authorList>
    </citation>
    <scope>NUCLEOTIDE SEQUENCE [LARGE SCALE GENOMIC DNA]</scope>
    <source>
        <strain evidence="2 3">cv. Gransden 2004</strain>
    </source>
</reference>
<reference evidence="1 3" key="1">
    <citation type="journal article" date="2008" name="Science">
        <title>The Physcomitrella genome reveals evolutionary insights into the conquest of land by plants.</title>
        <authorList>
            <person name="Rensing S."/>
            <person name="Lang D."/>
            <person name="Zimmer A."/>
            <person name="Terry A."/>
            <person name="Salamov A."/>
            <person name="Shapiro H."/>
            <person name="Nishiyama T."/>
            <person name="Perroud P.-F."/>
            <person name="Lindquist E."/>
            <person name="Kamisugi Y."/>
            <person name="Tanahashi T."/>
            <person name="Sakakibara K."/>
            <person name="Fujita T."/>
            <person name="Oishi K."/>
            <person name="Shin-I T."/>
            <person name="Kuroki Y."/>
            <person name="Toyoda A."/>
            <person name="Suzuki Y."/>
            <person name="Hashimoto A."/>
            <person name="Yamaguchi K."/>
            <person name="Sugano A."/>
            <person name="Kohara Y."/>
            <person name="Fujiyama A."/>
            <person name="Anterola A."/>
            <person name="Aoki S."/>
            <person name="Ashton N."/>
            <person name="Barbazuk W.B."/>
            <person name="Barker E."/>
            <person name="Bennetzen J."/>
            <person name="Bezanilla M."/>
            <person name="Blankenship R."/>
            <person name="Cho S.H."/>
            <person name="Dutcher S."/>
            <person name="Estelle M."/>
            <person name="Fawcett J.A."/>
            <person name="Gundlach H."/>
            <person name="Hanada K."/>
            <person name="Heyl A."/>
            <person name="Hicks K.A."/>
            <person name="Hugh J."/>
            <person name="Lohr M."/>
            <person name="Mayer K."/>
            <person name="Melkozernov A."/>
            <person name="Murata T."/>
            <person name="Nelson D."/>
            <person name="Pils B."/>
            <person name="Prigge M."/>
            <person name="Reiss B."/>
            <person name="Renner T."/>
            <person name="Rombauts S."/>
            <person name="Rushton P."/>
            <person name="Sanderfoot A."/>
            <person name="Schween G."/>
            <person name="Shiu S.-H."/>
            <person name="Stueber K."/>
            <person name="Theodoulou F.L."/>
            <person name="Tu H."/>
            <person name="Van de Peer Y."/>
            <person name="Verrier P.J."/>
            <person name="Waters E."/>
            <person name="Wood A."/>
            <person name="Yang L."/>
            <person name="Cove D."/>
            <person name="Cuming A."/>
            <person name="Hasebe M."/>
            <person name="Lucas S."/>
            <person name="Mishler D.B."/>
            <person name="Reski R."/>
            <person name="Grigoriev I."/>
            <person name="Quatrano R.S."/>
            <person name="Boore J.L."/>
        </authorList>
    </citation>
    <scope>NUCLEOTIDE SEQUENCE [LARGE SCALE GENOMIC DNA]</scope>
    <source>
        <strain evidence="2 3">cv. Gransden 2004</strain>
    </source>
</reference>
<evidence type="ECO:0000313" key="1">
    <source>
        <dbReference type="EMBL" id="PNR57302.1"/>
    </source>
</evidence>
<sequence>MIPCVSPMLDMFFFFNILQNLRGPGVKSTLRDSIDLQLRYFFFIFYFLWTDYLWCVDFIETVFAKGDPRIAALFDHLLVDDALKLIGEQLRSNNDGPKELLLKGIAAGMHNIGCVFVKHSDS</sequence>
<reference evidence="2" key="3">
    <citation type="submission" date="2020-12" db="UniProtKB">
        <authorList>
            <consortium name="EnsemblPlants"/>
        </authorList>
    </citation>
    <scope>IDENTIFICATION</scope>
</reference>
<proteinExistence type="predicted"/>
<dbReference type="EMBL" id="ABEU02000003">
    <property type="protein sequence ID" value="PNR57302.1"/>
    <property type="molecule type" value="Genomic_DNA"/>
</dbReference>
<keyword evidence="3" id="KW-1185">Reference proteome</keyword>